<keyword evidence="5" id="KW-0560">Oxidoreductase</keyword>
<proteinExistence type="inferred from homology"/>
<name>A0A7S6WQ43_9SPIR</name>
<accession>A0A7S6WQ43</accession>
<dbReference type="InterPro" id="IPR059103">
    <property type="entry name" value="FixC-like_C"/>
</dbReference>
<dbReference type="SUPFAM" id="SSF51905">
    <property type="entry name" value="FAD/NAD(P)-binding domain"/>
    <property type="match status" value="1"/>
</dbReference>
<sequence>MSDEKFDAIIVGGGLAGSSAAIVLANAGLEVLLVERGDYCGAKNMTGGRIYGHSLEKIIPGFAKEAPIERKVIKEQISLMSADSSLDVGFRSKKLSSEADNASYTVLRATFDQWLASKAEEAGAEIIPGILVTNLILEDGKVIGVEATGEKLYADVVILADGVNSLLAQSIGMKKALEPNQVAVGAKEVIRLGEDVINQRFGLAEGEGLSWLACGDPTMGGFGGGLLYTNKDTVSIGIVATLSDIGHSDLSINQLLDRFKQHPSIAPYIEGGKVIEYSGHLVPEEGIHMIPELYRDGILIAGDAAGFCVNLGFTVRGMDFAIESGRLAAETVIRAREAGDFSAQTLSYYKKALDNSFVIKEMESYKGFPTILSRREIFETLPEMVNDIAAKAFTVDGKPGPGLIMYIVNSVAQRTTASEVMNLITAILEAF</sequence>
<dbReference type="SUPFAM" id="SSF54373">
    <property type="entry name" value="FAD-linked reductases, C-terminal domain"/>
    <property type="match status" value="1"/>
</dbReference>
<evidence type="ECO:0000256" key="3">
    <source>
        <dbReference type="ARBA" id="ARBA00022630"/>
    </source>
</evidence>
<gene>
    <name evidence="8" type="ORF">IFE08_02370</name>
</gene>
<dbReference type="Pfam" id="PF12831">
    <property type="entry name" value="FAD_oxidored"/>
    <property type="match status" value="1"/>
</dbReference>
<dbReference type="GeneID" id="301089849"/>
<dbReference type="Gene3D" id="3.50.50.60">
    <property type="entry name" value="FAD/NAD(P)-binding domain"/>
    <property type="match status" value="1"/>
</dbReference>
<dbReference type="InterPro" id="IPR049398">
    <property type="entry name" value="ETF-QO/FixC_UQ-bd"/>
</dbReference>
<evidence type="ECO:0000256" key="5">
    <source>
        <dbReference type="ARBA" id="ARBA00023002"/>
    </source>
</evidence>
<protein>
    <submittedName>
        <fullName evidence="8">FAD-dependent oxidoreductase</fullName>
    </submittedName>
</protein>
<dbReference type="InterPro" id="IPR036188">
    <property type="entry name" value="FAD/NAD-bd_sf"/>
</dbReference>
<dbReference type="EMBL" id="CP061839">
    <property type="protein sequence ID" value="QOW61263.1"/>
    <property type="molecule type" value="Genomic_DNA"/>
</dbReference>
<dbReference type="AlphaFoldDB" id="A0A7S6WQ43"/>
<dbReference type="PANTHER" id="PTHR43624">
    <property type="entry name" value="ELECTRON TRANSFER FLAVOPROTEIN-QUINONE OXIDOREDUCTASE YDIS-RELATED"/>
    <property type="match status" value="1"/>
</dbReference>
<comment type="similarity">
    <text evidence="2">Belongs to the ETF-QO/FixC family.</text>
</comment>
<dbReference type="InterPro" id="IPR039651">
    <property type="entry name" value="FixC-like"/>
</dbReference>
<dbReference type="PANTHER" id="PTHR43624:SF2">
    <property type="entry name" value="ELECTRON TRANSFER FLAVOPROTEIN-QUINONE OXIDOREDUCTASE YDIS-RELATED"/>
    <property type="match status" value="1"/>
</dbReference>
<evidence type="ECO:0000256" key="1">
    <source>
        <dbReference type="ARBA" id="ARBA00001974"/>
    </source>
</evidence>
<evidence type="ECO:0000313" key="8">
    <source>
        <dbReference type="EMBL" id="QOW61263.1"/>
    </source>
</evidence>
<reference evidence="8 9" key="1">
    <citation type="submission" date="2020-09" db="EMBL/GenBank/DDBJ databases">
        <title>Characterization of Treponema spp. from bovine digital dermatitis in Korea.</title>
        <authorList>
            <person name="Espiritu H.M."/>
            <person name="Cho Y.I."/>
            <person name="Mamuad L."/>
        </authorList>
    </citation>
    <scope>NUCLEOTIDE SEQUENCE [LARGE SCALE GENOMIC DNA]</scope>
    <source>
        <strain evidence="8 9">KS1</strain>
    </source>
</reference>
<keyword evidence="4" id="KW-0274">FAD</keyword>
<dbReference type="Pfam" id="PF26311">
    <property type="entry name" value="ETF-QO_FixC_C"/>
    <property type="match status" value="1"/>
</dbReference>
<dbReference type="GO" id="GO:0016491">
    <property type="term" value="F:oxidoreductase activity"/>
    <property type="evidence" value="ECO:0007669"/>
    <property type="project" value="UniProtKB-KW"/>
</dbReference>
<keyword evidence="3" id="KW-0285">Flavoprotein</keyword>
<dbReference type="Pfam" id="PF21162">
    <property type="entry name" value="ETFQO_UQ-bd"/>
    <property type="match status" value="1"/>
</dbReference>
<comment type="cofactor">
    <cofactor evidence="1">
        <name>FAD</name>
        <dbReference type="ChEBI" id="CHEBI:57692"/>
    </cofactor>
</comment>
<organism evidence="8 9">
    <name type="scientific">Treponema pedis</name>
    <dbReference type="NCBI Taxonomy" id="409322"/>
    <lineage>
        <taxon>Bacteria</taxon>
        <taxon>Pseudomonadati</taxon>
        <taxon>Spirochaetota</taxon>
        <taxon>Spirochaetia</taxon>
        <taxon>Spirochaetales</taxon>
        <taxon>Treponemataceae</taxon>
        <taxon>Treponema</taxon>
    </lineage>
</organism>
<dbReference type="Proteomes" id="UP000593915">
    <property type="component" value="Chromosome"/>
</dbReference>
<feature type="domain" description="ETF-QO/FixC ubiquinone-binding" evidence="6">
    <location>
        <begin position="221"/>
        <end position="279"/>
    </location>
</feature>
<evidence type="ECO:0000313" key="9">
    <source>
        <dbReference type="Proteomes" id="UP000593915"/>
    </source>
</evidence>
<dbReference type="RefSeq" id="WP_020965036.1">
    <property type="nucleotide sequence ID" value="NZ_CP045670.1"/>
</dbReference>
<dbReference type="PRINTS" id="PR00420">
    <property type="entry name" value="RNGMNOXGNASE"/>
</dbReference>
<evidence type="ECO:0000259" key="7">
    <source>
        <dbReference type="Pfam" id="PF26311"/>
    </source>
</evidence>
<evidence type="ECO:0000259" key="6">
    <source>
        <dbReference type="Pfam" id="PF21162"/>
    </source>
</evidence>
<feature type="domain" description="FixC-like C-terminal" evidence="7">
    <location>
        <begin position="371"/>
        <end position="416"/>
    </location>
</feature>
<evidence type="ECO:0000256" key="4">
    <source>
        <dbReference type="ARBA" id="ARBA00022827"/>
    </source>
</evidence>
<dbReference type="NCBIfam" id="NF007450">
    <property type="entry name" value="PRK10015.1"/>
    <property type="match status" value="1"/>
</dbReference>
<evidence type="ECO:0000256" key="2">
    <source>
        <dbReference type="ARBA" id="ARBA00006796"/>
    </source>
</evidence>